<evidence type="ECO:0008006" key="5">
    <source>
        <dbReference type="Google" id="ProtNLM"/>
    </source>
</evidence>
<organism evidence="3 4">
    <name type="scientific">Candidatus Shapirobacteria bacterium GW2011_GWE1_38_10</name>
    <dbReference type="NCBI Taxonomy" id="1618488"/>
    <lineage>
        <taxon>Bacteria</taxon>
        <taxon>Candidatus Shapironibacteriota</taxon>
    </lineage>
</organism>
<keyword evidence="2" id="KW-0732">Signal</keyword>
<evidence type="ECO:0000313" key="4">
    <source>
        <dbReference type="Proteomes" id="UP000034231"/>
    </source>
</evidence>
<feature type="signal peptide" evidence="2">
    <location>
        <begin position="1"/>
        <end position="28"/>
    </location>
</feature>
<gene>
    <name evidence="3" type="ORF">US68_C0001G0075</name>
</gene>
<evidence type="ECO:0000256" key="2">
    <source>
        <dbReference type="SAM" id="SignalP"/>
    </source>
</evidence>
<comment type="caution">
    <text evidence="3">The sequence shown here is derived from an EMBL/GenBank/DDBJ whole genome shotgun (WGS) entry which is preliminary data.</text>
</comment>
<dbReference type="Proteomes" id="UP000034231">
    <property type="component" value="Unassembled WGS sequence"/>
</dbReference>
<feature type="transmembrane region" description="Helical" evidence="1">
    <location>
        <begin position="271"/>
        <end position="295"/>
    </location>
</feature>
<keyword evidence="1" id="KW-0472">Membrane</keyword>
<evidence type="ECO:0000256" key="1">
    <source>
        <dbReference type="SAM" id="Phobius"/>
    </source>
</evidence>
<name>A0A0G0LDY2_9BACT</name>
<dbReference type="EMBL" id="LBTX01000001">
    <property type="protein sequence ID" value="KKQ50876.1"/>
    <property type="molecule type" value="Genomic_DNA"/>
</dbReference>
<dbReference type="AlphaFoldDB" id="A0A0G0LDY2"/>
<sequence length="328" mass="36348">MKKNTAQKTSFLLLIAFIVSVFPKNSFAQSALGLTAIPPRLEITAKPGQVITKEIKIRNESRVEKTISTSIRDFIVTDDLGTPLQIENTDQSMNRWTASSWIQTSPSILKIKPGETKSIVLTVITPDNALAGGHYAMVLHTPSSDVSITQTGAAVETNVGTLVYITVPGDINENASIKEFTAPKFSEYGPVNFKTIISNLSDIHITPAGSINIYNTFGLKTAQIKLDNTNIFPYTSREFINTLDRKLMLGRYKAQITAAYGTTGQLLVATLFFWVIPYKLIALLLAIILIIVLIIKIRSKKTPTSSTPKVEELERELEDLKKKYQDRK</sequence>
<feature type="chain" id="PRO_5002533328" description="DUF916 domain-containing protein" evidence="2">
    <location>
        <begin position="29"/>
        <end position="328"/>
    </location>
</feature>
<evidence type="ECO:0000313" key="3">
    <source>
        <dbReference type="EMBL" id="KKQ50876.1"/>
    </source>
</evidence>
<protein>
    <recommendedName>
        <fullName evidence="5">DUF916 domain-containing protein</fullName>
    </recommendedName>
</protein>
<keyword evidence="1" id="KW-0812">Transmembrane</keyword>
<accession>A0A0G0LDY2</accession>
<proteinExistence type="predicted"/>
<reference evidence="3 4" key="1">
    <citation type="journal article" date="2015" name="Nature">
        <title>rRNA introns, odd ribosomes, and small enigmatic genomes across a large radiation of phyla.</title>
        <authorList>
            <person name="Brown C.T."/>
            <person name="Hug L.A."/>
            <person name="Thomas B.C."/>
            <person name="Sharon I."/>
            <person name="Castelle C.J."/>
            <person name="Singh A."/>
            <person name="Wilkins M.J."/>
            <person name="Williams K.H."/>
            <person name="Banfield J.F."/>
        </authorList>
    </citation>
    <scope>NUCLEOTIDE SEQUENCE [LARGE SCALE GENOMIC DNA]</scope>
</reference>
<keyword evidence="1" id="KW-1133">Transmembrane helix</keyword>